<evidence type="ECO:0000313" key="13">
    <source>
        <dbReference type="EMBL" id="KAA8832182.1"/>
    </source>
</evidence>
<keyword evidence="5" id="KW-0677">Repeat</keyword>
<dbReference type="GO" id="GO:0016887">
    <property type="term" value="F:ATP hydrolysis activity"/>
    <property type="evidence" value="ECO:0007669"/>
    <property type="project" value="InterPro"/>
</dbReference>
<comment type="subcellular location">
    <subcellularLocation>
        <location evidence="1">Cell membrane</location>
        <topology evidence="1">Peripheral membrane protein</topology>
    </subcellularLocation>
</comment>
<dbReference type="PANTHER" id="PTHR43553">
    <property type="entry name" value="HEAVY METAL TRANSPORTER"/>
    <property type="match status" value="1"/>
</dbReference>
<comment type="function">
    <text evidence="10">Probably part of an ABC transporter complex. Responsible for energy coupling to the transport system.</text>
</comment>
<keyword evidence="6" id="KW-0547">Nucleotide-binding</keyword>
<feature type="region of interest" description="Disordered" evidence="11">
    <location>
        <begin position="277"/>
        <end position="299"/>
    </location>
</feature>
<dbReference type="SMART" id="SM00382">
    <property type="entry name" value="AAA"/>
    <property type="match status" value="2"/>
</dbReference>
<dbReference type="AlphaFoldDB" id="A0A5M9ZZ73"/>
<evidence type="ECO:0000259" key="12">
    <source>
        <dbReference type="PROSITE" id="PS50893"/>
    </source>
</evidence>
<keyword evidence="9" id="KW-0472">Membrane</keyword>
<dbReference type="CDD" id="cd03226">
    <property type="entry name" value="ABC_cobalt_CbiO_domain2"/>
    <property type="match status" value="1"/>
</dbReference>
<dbReference type="InterPro" id="IPR003439">
    <property type="entry name" value="ABC_transporter-like_ATP-bd"/>
</dbReference>
<dbReference type="PROSITE" id="PS00211">
    <property type="entry name" value="ABC_TRANSPORTER_1"/>
    <property type="match status" value="1"/>
</dbReference>
<dbReference type="SUPFAM" id="SSF52540">
    <property type="entry name" value="P-loop containing nucleoside triphosphate hydrolases"/>
    <property type="match status" value="2"/>
</dbReference>
<evidence type="ECO:0000313" key="14">
    <source>
        <dbReference type="Proteomes" id="UP000412028"/>
    </source>
</evidence>
<organism evidence="13 14">
    <name type="scientific">Bifidobacterium tissieri</name>
    <dbReference type="NCBI Taxonomy" id="1630162"/>
    <lineage>
        <taxon>Bacteria</taxon>
        <taxon>Bacillati</taxon>
        <taxon>Actinomycetota</taxon>
        <taxon>Actinomycetes</taxon>
        <taxon>Bifidobacteriales</taxon>
        <taxon>Bifidobacteriaceae</taxon>
        <taxon>Bifidobacterium</taxon>
    </lineage>
</organism>
<evidence type="ECO:0000256" key="3">
    <source>
        <dbReference type="ARBA" id="ARBA00022448"/>
    </source>
</evidence>
<dbReference type="EMBL" id="RZUI01000001">
    <property type="protein sequence ID" value="KAA8832182.1"/>
    <property type="molecule type" value="Genomic_DNA"/>
</dbReference>
<evidence type="ECO:0000256" key="8">
    <source>
        <dbReference type="ARBA" id="ARBA00022967"/>
    </source>
</evidence>
<feature type="domain" description="ABC transporter" evidence="12">
    <location>
        <begin position="2"/>
        <end position="258"/>
    </location>
</feature>
<protein>
    <submittedName>
        <fullName evidence="13">Energy-coupling factor ABC transporter ATP-binding protein</fullName>
    </submittedName>
</protein>
<evidence type="ECO:0000256" key="10">
    <source>
        <dbReference type="ARBA" id="ARBA00025157"/>
    </source>
</evidence>
<dbReference type="InterPro" id="IPR015856">
    <property type="entry name" value="ABC_transpr_CbiO/EcfA_su"/>
</dbReference>
<keyword evidence="4" id="KW-1003">Cell membrane</keyword>
<dbReference type="InterPro" id="IPR017871">
    <property type="entry name" value="ABC_transporter-like_CS"/>
</dbReference>
<evidence type="ECO:0000256" key="11">
    <source>
        <dbReference type="SAM" id="MobiDB-lite"/>
    </source>
</evidence>
<dbReference type="InterPro" id="IPR003593">
    <property type="entry name" value="AAA+_ATPase"/>
</dbReference>
<evidence type="ECO:0000256" key="6">
    <source>
        <dbReference type="ARBA" id="ARBA00022741"/>
    </source>
</evidence>
<dbReference type="OrthoDB" id="7757085at2"/>
<dbReference type="InterPro" id="IPR050095">
    <property type="entry name" value="ECF_ABC_transporter_ATP-bd"/>
</dbReference>
<reference evidence="13 14" key="1">
    <citation type="journal article" date="2019" name="Syst. Appl. Microbiol.">
        <title>Characterization of Bifidobacterium species in feaces of the Egyptian fruit bat: Description of B. vespertilionis sp. nov. and B. rousetti sp. nov.</title>
        <authorList>
            <person name="Modesto M."/>
            <person name="Satti M."/>
            <person name="Watanabe K."/>
            <person name="Puglisi E."/>
            <person name="Morelli L."/>
            <person name="Huang C.-H."/>
            <person name="Liou J.-S."/>
            <person name="Miyashita M."/>
            <person name="Tamura T."/>
            <person name="Saito S."/>
            <person name="Mori K."/>
            <person name="Huang L."/>
            <person name="Sciavilla P."/>
            <person name="Sandri C."/>
            <person name="Spiezio C."/>
            <person name="Vitali F."/>
            <person name="Cavalieri D."/>
            <person name="Perpetuini G."/>
            <person name="Tofalo R."/>
            <person name="Bonetti A."/>
            <person name="Arita M."/>
            <person name="Mattarelli P."/>
        </authorList>
    </citation>
    <scope>NUCLEOTIDE SEQUENCE [LARGE SCALE GENOMIC DNA]</scope>
    <source>
        <strain evidence="13 14">RST7</strain>
    </source>
</reference>
<dbReference type="CDD" id="cd03225">
    <property type="entry name" value="ABC_cobalt_CbiO_domain1"/>
    <property type="match status" value="1"/>
</dbReference>
<dbReference type="GO" id="GO:0005524">
    <property type="term" value="F:ATP binding"/>
    <property type="evidence" value="ECO:0007669"/>
    <property type="project" value="UniProtKB-KW"/>
</dbReference>
<keyword evidence="7 13" id="KW-0067">ATP-binding</keyword>
<dbReference type="InterPro" id="IPR027417">
    <property type="entry name" value="P-loop_NTPase"/>
</dbReference>
<accession>A0A5M9ZZ73</accession>
<dbReference type="Gene3D" id="3.40.50.300">
    <property type="entry name" value="P-loop containing nucleotide triphosphate hydrolases"/>
    <property type="match status" value="2"/>
</dbReference>
<dbReference type="Proteomes" id="UP000412028">
    <property type="component" value="Unassembled WGS sequence"/>
</dbReference>
<evidence type="ECO:0000256" key="1">
    <source>
        <dbReference type="ARBA" id="ARBA00004202"/>
    </source>
</evidence>
<name>A0A5M9ZZ73_9BIFI</name>
<dbReference type="Pfam" id="PF00005">
    <property type="entry name" value="ABC_tran"/>
    <property type="match status" value="2"/>
</dbReference>
<evidence type="ECO:0000256" key="7">
    <source>
        <dbReference type="ARBA" id="ARBA00022840"/>
    </source>
</evidence>
<keyword evidence="3" id="KW-0813">Transport</keyword>
<sequence length="536" mass="58163">MIETAHVTFRYGGAGTADAAGAASNAGAGTDASRSALHDVSLHVSPGECVVLCGRSGCGKTSYTRLVNGLIPTFFSGRLTGEHHTAGLGAGAPIDAFTPLVGSVFQNPKTQYFNADTTSELAFPCENMGMPSDKIRRRMADTVHRFGIEQLLNRSVFRLSGGQKQRLAVAAATMLHPPVMVLDEPTSNLDARSIGELHDMIARLKQSGTTVLIAEHRLAWCRDIADRFVVFERGRVIGDYPAHDFLALSPETIASMCLRALDLRRYRTIVEAKRQRPQTRLEGAGNGMGNGTEDTEAEGAGTTPILRTRMLRIGYGRRRGIGALVNTNRRPSRGEFLRDVPDLTLRAGRVTALMGSNGTGKSTLVRTLCGLLRPIGGSILWNGKPVKAHTLTAKAFLVMQDVNYQLFADSVREEVMLGFAETAGDDATARKRCDRILHDLDLDALAERHPMSLSGGEKQRTAIASALMCGKDLIVLDEPTSGLDRFHMRQVGLLLQRLKRDGRIVVVVTHDEELAADWCDDVIDLDPPADDTIIAE</sequence>
<comment type="similarity">
    <text evidence="2">Belongs to the ABC transporter superfamily.</text>
</comment>
<comment type="caution">
    <text evidence="13">The sequence shown here is derived from an EMBL/GenBank/DDBJ whole genome shotgun (WGS) entry which is preliminary data.</text>
</comment>
<feature type="domain" description="ABC transporter" evidence="12">
    <location>
        <begin position="322"/>
        <end position="536"/>
    </location>
</feature>
<dbReference type="GO" id="GO:0043190">
    <property type="term" value="C:ATP-binding cassette (ABC) transporter complex"/>
    <property type="evidence" value="ECO:0007669"/>
    <property type="project" value="TreeGrafter"/>
</dbReference>
<proteinExistence type="inferred from homology"/>
<keyword evidence="8" id="KW-1278">Translocase</keyword>
<evidence type="ECO:0000256" key="5">
    <source>
        <dbReference type="ARBA" id="ARBA00022737"/>
    </source>
</evidence>
<dbReference type="PROSITE" id="PS50893">
    <property type="entry name" value="ABC_TRANSPORTER_2"/>
    <property type="match status" value="2"/>
</dbReference>
<dbReference type="PANTHER" id="PTHR43553:SF23">
    <property type="entry name" value="ABC TRANSPORTER ATP-BINDING COMPONENT"/>
    <property type="match status" value="1"/>
</dbReference>
<evidence type="ECO:0000256" key="4">
    <source>
        <dbReference type="ARBA" id="ARBA00022475"/>
    </source>
</evidence>
<gene>
    <name evidence="13" type="ORF">EMO89_00050</name>
</gene>
<evidence type="ECO:0000256" key="2">
    <source>
        <dbReference type="ARBA" id="ARBA00005417"/>
    </source>
</evidence>
<dbReference type="GO" id="GO:0042626">
    <property type="term" value="F:ATPase-coupled transmembrane transporter activity"/>
    <property type="evidence" value="ECO:0007669"/>
    <property type="project" value="TreeGrafter"/>
</dbReference>
<evidence type="ECO:0000256" key="9">
    <source>
        <dbReference type="ARBA" id="ARBA00023136"/>
    </source>
</evidence>